<evidence type="ECO:0000259" key="10">
    <source>
        <dbReference type="Pfam" id="PF02776"/>
    </source>
</evidence>
<feature type="domain" description="Thiamine pyrophosphate enzyme N-terminal TPP-binding" evidence="10">
    <location>
        <begin position="3"/>
        <end position="104"/>
    </location>
</feature>
<protein>
    <recommendedName>
        <fullName evidence="4">2-oxoacid oxidoreductase (ferredoxin)</fullName>
        <ecNumber evidence="4">1.2.7.11</ecNumber>
    </recommendedName>
</protein>
<dbReference type="InterPro" id="IPR012001">
    <property type="entry name" value="Thiamin_PyroP_enz_TPP-bd_dom"/>
</dbReference>
<accession>A0A0U2WVJ7</accession>
<evidence type="ECO:0000259" key="8">
    <source>
        <dbReference type="Pfam" id="PF00205"/>
    </source>
</evidence>
<dbReference type="GO" id="GO:0047553">
    <property type="term" value="F:2-oxoglutarate synthase activity"/>
    <property type="evidence" value="ECO:0007669"/>
    <property type="project" value="UniProtKB-ARBA"/>
</dbReference>
<comment type="similarity">
    <text evidence="2 7">Belongs to the TPP enzyme family.</text>
</comment>
<dbReference type="CDD" id="cd02002">
    <property type="entry name" value="TPP_BFDC"/>
    <property type="match status" value="1"/>
</dbReference>
<dbReference type="Pfam" id="PF02776">
    <property type="entry name" value="TPP_enzyme_N"/>
    <property type="match status" value="1"/>
</dbReference>
<dbReference type="Proteomes" id="UP000065473">
    <property type="component" value="Chromosome"/>
</dbReference>
<dbReference type="GO" id="GO:0000287">
    <property type="term" value="F:magnesium ion binding"/>
    <property type="evidence" value="ECO:0007669"/>
    <property type="project" value="InterPro"/>
</dbReference>
<dbReference type="GO" id="GO:0018491">
    <property type="term" value="F:2-oxobutyrate synthase activity"/>
    <property type="evidence" value="ECO:0007669"/>
    <property type="project" value="UniProtKB-ARBA"/>
</dbReference>
<gene>
    <name evidence="11" type="ORF">ATY89_09415</name>
    <name evidence="12" type="ORF">ATZ20_00825</name>
</gene>
<dbReference type="SUPFAM" id="SSF52518">
    <property type="entry name" value="Thiamin diphosphate-binding fold (THDP-binding)"/>
    <property type="match status" value="2"/>
</dbReference>
<feature type="domain" description="Thiamine pyrophosphate enzyme TPP-binding" evidence="9">
    <location>
        <begin position="370"/>
        <end position="474"/>
    </location>
</feature>
<dbReference type="GO" id="GO:0009099">
    <property type="term" value="P:L-valine biosynthetic process"/>
    <property type="evidence" value="ECO:0007669"/>
    <property type="project" value="TreeGrafter"/>
</dbReference>
<dbReference type="InterPro" id="IPR029035">
    <property type="entry name" value="DHS-like_NAD/FAD-binding_dom"/>
</dbReference>
<comment type="catalytic activity">
    <reaction evidence="6">
        <text>a 2-oxocarboxylate + 2 oxidized [2Fe-2S]-[ferredoxin] + CoA = an acyl-CoA + 2 reduced [2Fe-2S]-[ferredoxin] + CO2 + H(+)</text>
        <dbReference type="Rhea" id="RHEA:42316"/>
        <dbReference type="Rhea" id="RHEA-COMP:10000"/>
        <dbReference type="Rhea" id="RHEA-COMP:10001"/>
        <dbReference type="ChEBI" id="CHEBI:15378"/>
        <dbReference type="ChEBI" id="CHEBI:16526"/>
        <dbReference type="ChEBI" id="CHEBI:33737"/>
        <dbReference type="ChEBI" id="CHEBI:33738"/>
        <dbReference type="ChEBI" id="CHEBI:35179"/>
        <dbReference type="ChEBI" id="CHEBI:57287"/>
        <dbReference type="ChEBI" id="CHEBI:58342"/>
        <dbReference type="EC" id="1.2.7.11"/>
    </reaction>
</comment>
<dbReference type="Gene3D" id="3.40.50.1220">
    <property type="entry name" value="TPP-binding domain"/>
    <property type="match status" value="1"/>
</dbReference>
<evidence type="ECO:0000256" key="5">
    <source>
        <dbReference type="ARBA" id="ARBA00023052"/>
    </source>
</evidence>
<dbReference type="GeneID" id="14552236"/>
<keyword evidence="5 7" id="KW-0786">Thiamine pyrophosphate</keyword>
<dbReference type="InterPro" id="IPR029061">
    <property type="entry name" value="THDP-binding"/>
</dbReference>
<dbReference type="EMBL" id="CP013695">
    <property type="protein sequence ID" value="ALU30824.1"/>
    <property type="molecule type" value="Genomic_DNA"/>
</dbReference>
<dbReference type="CDD" id="cd07035">
    <property type="entry name" value="TPP_PYR_POX_like"/>
    <property type="match status" value="1"/>
</dbReference>
<dbReference type="GO" id="GO:0050660">
    <property type="term" value="F:flavin adenine dinucleotide binding"/>
    <property type="evidence" value="ECO:0007669"/>
    <property type="project" value="TreeGrafter"/>
</dbReference>
<reference evidence="13 14" key="1">
    <citation type="submission" date="2015-12" db="EMBL/GenBank/DDBJ databases">
        <title>A stable core within a dynamic pangenome in Sulfolobus acidocaldarius.</title>
        <authorList>
            <person name="Anderson R."/>
            <person name="Kouris A."/>
            <person name="Seward C."/>
            <person name="Campbell K."/>
            <person name="Whitaker R."/>
        </authorList>
    </citation>
    <scope>NUCLEOTIDE SEQUENCE [LARGE SCALE GENOMIC DNA]</scope>
    <source>
        <strain evidence="11 14">GG12-C01-09</strain>
        <strain evidence="12 13">NG05B_CO5_07</strain>
    </source>
</reference>
<dbReference type="EMBL" id="CP013694">
    <property type="protein sequence ID" value="ALU30130.1"/>
    <property type="molecule type" value="Genomic_DNA"/>
</dbReference>
<sequence>MPTIAQQIYDLLSKYTNSIYGNPGTTELHFLKYLPNNMKYYLALHDGVAVGLSEGYYLKSRNLGVVNLHAGPGLSNSFGYIYSAYRNKSPLLIIAGQQPSYSSPEEPMLYYNFSSLPSVKEYVEIKNSKETIKFMNRAIRTCLTYPYGPVVVSLPYDIIEDISDEDVNYGKVVEGNMCSESVIIDTVEKIKSSSQIAIVAGYEIETFDASQEVMHLSNKLNCPIYAEPYLSRSSGIRVNDTLPTRASELNKIIRNYDLVLVLGGELHRVLYMDEDIHWKNVIQVTSDVNEARKRPWNTIVCNLKYFTGKLNELITPRSSPSRIIQRQKRRNEKISNMLKLLLSYTDGYTVFGEASSQGEEIRELFSSTRFYSNRSGLLGWALPAGVGYASAGGKSLVIMGDGSFNYAPQAIWTASRYDLRVKILIINNSGYEALRSRAGYKRDFFSPETHPWRIAEAYDFRAKEFEDYQLAVKWLMEGEERKLAEIRVEE</sequence>
<dbReference type="AlphaFoldDB" id="A0A0U2WVJ7"/>
<dbReference type="Pfam" id="PF00205">
    <property type="entry name" value="TPP_enzyme_M"/>
    <property type="match status" value="1"/>
</dbReference>
<evidence type="ECO:0000256" key="7">
    <source>
        <dbReference type="RuleBase" id="RU362132"/>
    </source>
</evidence>
<dbReference type="EC" id="1.2.7.11" evidence="4"/>
<proteinExistence type="inferred from homology"/>
<dbReference type="GO" id="GO:0019164">
    <property type="term" value="F:pyruvate synthase activity"/>
    <property type="evidence" value="ECO:0007669"/>
    <property type="project" value="UniProtKB-ARBA"/>
</dbReference>
<comment type="function">
    <text evidence="1">Catalyzes the coenzyme A-dependent oxidative decarboxylation of different 2-oxoacids such as 2-oxoglutarate, pyruvate and 2-oxobutyrate to form their CoA derivatives.</text>
</comment>
<evidence type="ECO:0000313" key="14">
    <source>
        <dbReference type="Proteomes" id="UP000065473"/>
    </source>
</evidence>
<organism evidence="11 14">
    <name type="scientific">Sulfolobus acidocaldarius</name>
    <dbReference type="NCBI Taxonomy" id="2285"/>
    <lineage>
        <taxon>Archaea</taxon>
        <taxon>Thermoproteota</taxon>
        <taxon>Thermoprotei</taxon>
        <taxon>Sulfolobales</taxon>
        <taxon>Sulfolobaceae</taxon>
        <taxon>Sulfolobus</taxon>
    </lineage>
</organism>
<dbReference type="Gene3D" id="3.40.50.970">
    <property type="match status" value="2"/>
</dbReference>
<dbReference type="PANTHER" id="PTHR18968:SF13">
    <property type="entry name" value="ACETOLACTATE SYNTHASE CATALYTIC SUBUNIT, MITOCHONDRIAL"/>
    <property type="match status" value="1"/>
</dbReference>
<evidence type="ECO:0000256" key="2">
    <source>
        <dbReference type="ARBA" id="ARBA00007812"/>
    </source>
</evidence>
<dbReference type="InterPro" id="IPR011766">
    <property type="entry name" value="TPP_enzyme_TPP-bd"/>
</dbReference>
<dbReference type="STRING" id="1435377.SUSAZ_08290"/>
<dbReference type="SUPFAM" id="SSF52467">
    <property type="entry name" value="DHS-like NAD/FAD-binding domain"/>
    <property type="match status" value="1"/>
</dbReference>
<dbReference type="GO" id="GO:0030976">
    <property type="term" value="F:thiamine pyrophosphate binding"/>
    <property type="evidence" value="ECO:0007669"/>
    <property type="project" value="InterPro"/>
</dbReference>
<evidence type="ECO:0000256" key="1">
    <source>
        <dbReference type="ARBA" id="ARBA00003908"/>
    </source>
</evidence>
<evidence type="ECO:0000313" key="11">
    <source>
        <dbReference type="EMBL" id="ALU30130.1"/>
    </source>
</evidence>
<dbReference type="InterPro" id="IPR012000">
    <property type="entry name" value="Thiamin_PyroP_enz_cen_dom"/>
</dbReference>
<dbReference type="Pfam" id="PF02775">
    <property type="entry name" value="TPP_enzyme_C"/>
    <property type="match status" value="1"/>
</dbReference>
<evidence type="ECO:0000313" key="12">
    <source>
        <dbReference type="EMBL" id="ALU30824.1"/>
    </source>
</evidence>
<dbReference type="PANTHER" id="PTHR18968">
    <property type="entry name" value="THIAMINE PYROPHOSPHATE ENZYMES"/>
    <property type="match status" value="1"/>
</dbReference>
<dbReference type="OMA" id="DFRHEEP"/>
<dbReference type="PaxDb" id="1435377-SUSAZ_08290"/>
<feature type="domain" description="Thiamine pyrophosphate enzyme central" evidence="8">
    <location>
        <begin position="186"/>
        <end position="295"/>
    </location>
</feature>
<evidence type="ECO:0000256" key="6">
    <source>
        <dbReference type="ARBA" id="ARBA00048893"/>
    </source>
</evidence>
<dbReference type="GO" id="GO:0005948">
    <property type="term" value="C:acetolactate synthase complex"/>
    <property type="evidence" value="ECO:0007669"/>
    <property type="project" value="TreeGrafter"/>
</dbReference>
<dbReference type="OrthoDB" id="6837at2157"/>
<dbReference type="GO" id="GO:0003984">
    <property type="term" value="F:acetolactate synthase activity"/>
    <property type="evidence" value="ECO:0007669"/>
    <property type="project" value="TreeGrafter"/>
</dbReference>
<evidence type="ECO:0000256" key="3">
    <source>
        <dbReference type="ARBA" id="ARBA00011631"/>
    </source>
</evidence>
<dbReference type="InterPro" id="IPR045229">
    <property type="entry name" value="TPP_enz"/>
</dbReference>
<dbReference type="Proteomes" id="UP000060043">
    <property type="component" value="Chromosome"/>
</dbReference>
<evidence type="ECO:0000256" key="4">
    <source>
        <dbReference type="ARBA" id="ARBA00012691"/>
    </source>
</evidence>
<dbReference type="GO" id="GO:0009097">
    <property type="term" value="P:isoleucine biosynthetic process"/>
    <property type="evidence" value="ECO:0007669"/>
    <property type="project" value="TreeGrafter"/>
</dbReference>
<evidence type="ECO:0000259" key="9">
    <source>
        <dbReference type="Pfam" id="PF02775"/>
    </source>
</evidence>
<evidence type="ECO:0000313" key="13">
    <source>
        <dbReference type="Proteomes" id="UP000060043"/>
    </source>
</evidence>
<comment type="subunit">
    <text evidence="3">Heterodimer composed of an alpha and a beta subunit.</text>
</comment>
<name>A0A0U2WVJ7_9CREN</name>
<dbReference type="RefSeq" id="WP_011278551.1">
    <property type="nucleotide sequence ID" value="NZ_BHWZ01000004.1"/>
</dbReference>